<dbReference type="Proteomes" id="UP001472677">
    <property type="component" value="Unassembled WGS sequence"/>
</dbReference>
<evidence type="ECO:0000313" key="2">
    <source>
        <dbReference type="Proteomes" id="UP001472677"/>
    </source>
</evidence>
<reference evidence="1 2" key="1">
    <citation type="journal article" date="2024" name="G3 (Bethesda)">
        <title>Genome assembly of Hibiscus sabdariffa L. provides insights into metabolisms of medicinal natural products.</title>
        <authorList>
            <person name="Kim T."/>
        </authorList>
    </citation>
    <scope>NUCLEOTIDE SEQUENCE [LARGE SCALE GENOMIC DNA]</scope>
    <source>
        <strain evidence="1">TK-2024</strain>
        <tissue evidence="1">Old leaves</tissue>
    </source>
</reference>
<protein>
    <submittedName>
        <fullName evidence="1">Uncharacterized protein</fullName>
    </submittedName>
</protein>
<dbReference type="EMBL" id="JBBPBM010000785">
    <property type="protein sequence ID" value="KAK8491428.1"/>
    <property type="molecule type" value="Genomic_DNA"/>
</dbReference>
<sequence length="125" mass="13618">MDIVVICQKHWEIQVSNVKLDLISLASEDENTLSISNASDLSQGKYGGIQMLDPVVAMSELHYKLRSNSLANSALDGDAAHVASKNPNLSSSCSTTSSTGTLVLSNLDIAKRFYFTLHPIVESWY</sequence>
<keyword evidence="2" id="KW-1185">Reference proteome</keyword>
<gene>
    <name evidence="1" type="ORF">V6N12_019362</name>
</gene>
<name>A0ABR2AE43_9ROSI</name>
<evidence type="ECO:0000313" key="1">
    <source>
        <dbReference type="EMBL" id="KAK8491428.1"/>
    </source>
</evidence>
<proteinExistence type="predicted"/>
<accession>A0ABR2AE43</accession>
<organism evidence="1 2">
    <name type="scientific">Hibiscus sabdariffa</name>
    <name type="common">roselle</name>
    <dbReference type="NCBI Taxonomy" id="183260"/>
    <lineage>
        <taxon>Eukaryota</taxon>
        <taxon>Viridiplantae</taxon>
        <taxon>Streptophyta</taxon>
        <taxon>Embryophyta</taxon>
        <taxon>Tracheophyta</taxon>
        <taxon>Spermatophyta</taxon>
        <taxon>Magnoliopsida</taxon>
        <taxon>eudicotyledons</taxon>
        <taxon>Gunneridae</taxon>
        <taxon>Pentapetalae</taxon>
        <taxon>rosids</taxon>
        <taxon>malvids</taxon>
        <taxon>Malvales</taxon>
        <taxon>Malvaceae</taxon>
        <taxon>Malvoideae</taxon>
        <taxon>Hibiscus</taxon>
    </lineage>
</organism>
<comment type="caution">
    <text evidence="1">The sequence shown here is derived from an EMBL/GenBank/DDBJ whole genome shotgun (WGS) entry which is preliminary data.</text>
</comment>